<comment type="similarity">
    <text evidence="2">Belongs to the bacterial solute-binding protein 8 family.</text>
</comment>
<feature type="region of interest" description="Disordered" evidence="5">
    <location>
        <begin position="1"/>
        <end position="60"/>
    </location>
</feature>
<keyword evidence="8" id="KW-1185">Reference proteome</keyword>
<keyword evidence="4" id="KW-0732">Signal</keyword>
<name>A0A6N7WB00_9ACTO</name>
<evidence type="ECO:0000256" key="2">
    <source>
        <dbReference type="ARBA" id="ARBA00008814"/>
    </source>
</evidence>
<dbReference type="EMBL" id="VULO01000016">
    <property type="protein sequence ID" value="MSS85348.1"/>
    <property type="molecule type" value="Genomic_DNA"/>
</dbReference>
<keyword evidence="3" id="KW-0813">Transport</keyword>
<evidence type="ECO:0000256" key="1">
    <source>
        <dbReference type="ARBA" id="ARBA00004196"/>
    </source>
</evidence>
<dbReference type="FunFam" id="3.40.50.1980:FF:000009">
    <property type="entry name" value="Iron-enterobactin transporter periplasmic binding protein"/>
    <property type="match status" value="1"/>
</dbReference>
<evidence type="ECO:0000256" key="5">
    <source>
        <dbReference type="SAM" id="MobiDB-lite"/>
    </source>
</evidence>
<comment type="subcellular location">
    <subcellularLocation>
        <location evidence="1">Cell envelope</location>
    </subcellularLocation>
</comment>
<feature type="compositionally biased region" description="Low complexity" evidence="5">
    <location>
        <begin position="10"/>
        <end position="32"/>
    </location>
</feature>
<accession>A0A6N7WB00</accession>
<organism evidence="7 8">
    <name type="scientific">Scrofimicrobium canadense</name>
    <dbReference type="NCBI Taxonomy" id="2652290"/>
    <lineage>
        <taxon>Bacteria</taxon>
        <taxon>Bacillati</taxon>
        <taxon>Actinomycetota</taxon>
        <taxon>Actinomycetes</taxon>
        <taxon>Actinomycetales</taxon>
        <taxon>Actinomycetaceae</taxon>
        <taxon>Scrofimicrobium</taxon>
    </lineage>
</organism>
<dbReference type="SUPFAM" id="SSF53807">
    <property type="entry name" value="Helical backbone' metal receptor"/>
    <property type="match status" value="1"/>
</dbReference>
<dbReference type="GO" id="GO:0030288">
    <property type="term" value="C:outer membrane-bounded periplasmic space"/>
    <property type="evidence" value="ECO:0007669"/>
    <property type="project" value="TreeGrafter"/>
</dbReference>
<dbReference type="PANTHER" id="PTHR30532">
    <property type="entry name" value="IRON III DICITRATE-BINDING PERIPLASMIC PROTEIN"/>
    <property type="match status" value="1"/>
</dbReference>
<evidence type="ECO:0000256" key="4">
    <source>
        <dbReference type="ARBA" id="ARBA00022729"/>
    </source>
</evidence>
<feature type="domain" description="Fe/B12 periplasmic-binding" evidence="6">
    <location>
        <begin position="59"/>
        <end position="322"/>
    </location>
</feature>
<evidence type="ECO:0000313" key="7">
    <source>
        <dbReference type="EMBL" id="MSS85348.1"/>
    </source>
</evidence>
<dbReference type="InterPro" id="IPR002491">
    <property type="entry name" value="ABC_transptr_periplasmic_BD"/>
</dbReference>
<dbReference type="Proteomes" id="UP000470875">
    <property type="component" value="Unassembled WGS sequence"/>
</dbReference>
<sequence length="322" mass="33883">MLTACGSGNDAQSNAEQSSQSDANQQSSAAEATGTDGEWPRTFDNADGSTTEIPAQPERIASTSVTVTGTLLAIDAPVLASASAANGEFFAQWADVAQERDVANLWSAGSVDLEALIGQKPDLIVVSAAGADSLADQVKELQDIAPTIVVDYGGQTWQSLAAQLGEATGLEDQAAETVEEFDQLVADAKEKITVPEGKANIVSFNGAGENNPIALPGSAQAGILQELGFTIEEPNREWHTQPQAREDFVWATYENLSELTAETTFILSADNEKAQAFAQDPLLANLPSVKAGQVYGLGANSFRIDQFSATEIVESVLENFGK</sequence>
<evidence type="ECO:0000256" key="3">
    <source>
        <dbReference type="ARBA" id="ARBA00022448"/>
    </source>
</evidence>
<dbReference type="PROSITE" id="PS50983">
    <property type="entry name" value="FE_B12_PBP"/>
    <property type="match status" value="1"/>
</dbReference>
<dbReference type="GO" id="GO:1901678">
    <property type="term" value="P:iron coordination entity transport"/>
    <property type="evidence" value="ECO:0007669"/>
    <property type="project" value="UniProtKB-ARBA"/>
</dbReference>
<dbReference type="Gene3D" id="3.40.50.1980">
    <property type="entry name" value="Nitrogenase molybdenum iron protein domain"/>
    <property type="match status" value="2"/>
</dbReference>
<dbReference type="Pfam" id="PF01497">
    <property type="entry name" value="Peripla_BP_2"/>
    <property type="match status" value="1"/>
</dbReference>
<dbReference type="InterPro" id="IPR051313">
    <property type="entry name" value="Bact_iron-sidero_bind"/>
</dbReference>
<proteinExistence type="inferred from homology"/>
<protein>
    <submittedName>
        <fullName evidence="7">Fe2+-enterobactin ABC transporter substrate-binding protein</fullName>
    </submittedName>
</protein>
<comment type="caution">
    <text evidence="7">The sequence shown here is derived from an EMBL/GenBank/DDBJ whole genome shotgun (WGS) entry which is preliminary data.</text>
</comment>
<dbReference type="CDD" id="cd01146">
    <property type="entry name" value="FhuD"/>
    <property type="match status" value="1"/>
</dbReference>
<evidence type="ECO:0000313" key="8">
    <source>
        <dbReference type="Proteomes" id="UP000470875"/>
    </source>
</evidence>
<dbReference type="AlphaFoldDB" id="A0A6N7WB00"/>
<reference evidence="7 8" key="1">
    <citation type="submission" date="2019-08" db="EMBL/GenBank/DDBJ databases">
        <title>In-depth cultivation of the pig gut microbiome towards novel bacterial diversity and tailored functional studies.</title>
        <authorList>
            <person name="Wylensek D."/>
            <person name="Hitch T.C.A."/>
            <person name="Clavel T."/>
        </authorList>
    </citation>
    <scope>NUCLEOTIDE SEQUENCE [LARGE SCALE GENOMIC DNA]</scope>
    <source>
        <strain evidence="7 8">WB03_NA08</strain>
    </source>
</reference>
<dbReference type="NCBIfam" id="NF008200">
    <property type="entry name" value="PRK10957.1"/>
    <property type="match status" value="1"/>
</dbReference>
<dbReference type="PANTHER" id="PTHR30532:SF24">
    <property type="entry name" value="FERRIC ENTEROBACTIN-BINDING PERIPLASMIC PROTEIN FEPB"/>
    <property type="match status" value="1"/>
</dbReference>
<evidence type="ECO:0000259" key="6">
    <source>
        <dbReference type="PROSITE" id="PS50983"/>
    </source>
</evidence>
<gene>
    <name evidence="7" type="primary">fepB</name>
    <name evidence="7" type="ORF">FYJ24_11425</name>
</gene>